<sequence>MSDEQVKEKRFSWVLKRFSFSQDEMFYSRPFVVTGCNWRILACAKGDRNGYLSVYLELVDPASLSSGWRRQVKFRLTLVNKIRKQSTKVCGSAKAFSFACLWMVAEGKCWFDASDYSWGFKEFLPLYKLHARGNGFLVRNKLIIVAEVQILSAIVVPEETMKVTEPLRSKERNQADDVSVEDTDASEEDPDDDDDAISPVLDDGGRDRCPLNQPNACKTASHAVGNRGGMSGNDVAVSSVDNDDGTAEEVLDDGSSLILNDRVRDIRSLHQLKSLEDASQTVENGALGSNSMSSVTETSKIVIKEIQPVKEIMDVNGFQVSSSQVESVSLIFERHPDIAVSFRPKNHQIRRAYINALLSLIETLCQSPEKLSEDDLSNAEETLGDLIDAGFKLDWLKKKLNEVSEKKKKEQSSVARIQTMEEQLQKLKLMFLDLEAQLQKEKAVVLAVVAPLSFNDVVC</sequence>
<evidence type="ECO:0000256" key="3">
    <source>
        <dbReference type="SAM" id="MobiDB-lite"/>
    </source>
</evidence>
<keyword evidence="1 2" id="KW-0175">Coiled coil</keyword>
<dbReference type="PROSITE" id="PS50144">
    <property type="entry name" value="MATH"/>
    <property type="match status" value="1"/>
</dbReference>
<proteinExistence type="predicted"/>
<organism evidence="5 6">
    <name type="scientific">Arabis nemorensis</name>
    <dbReference type="NCBI Taxonomy" id="586526"/>
    <lineage>
        <taxon>Eukaryota</taxon>
        <taxon>Viridiplantae</taxon>
        <taxon>Streptophyta</taxon>
        <taxon>Embryophyta</taxon>
        <taxon>Tracheophyta</taxon>
        <taxon>Spermatophyta</taxon>
        <taxon>Magnoliopsida</taxon>
        <taxon>eudicotyledons</taxon>
        <taxon>Gunneridae</taxon>
        <taxon>Pentapetalae</taxon>
        <taxon>rosids</taxon>
        <taxon>malvids</taxon>
        <taxon>Brassicales</taxon>
        <taxon>Brassicaceae</taxon>
        <taxon>Arabideae</taxon>
        <taxon>Arabis</taxon>
    </lineage>
</organism>
<dbReference type="CDD" id="cd00121">
    <property type="entry name" value="MATH"/>
    <property type="match status" value="1"/>
</dbReference>
<dbReference type="Pfam" id="PF22486">
    <property type="entry name" value="MATH_2"/>
    <property type="match status" value="1"/>
</dbReference>
<dbReference type="Gene3D" id="2.60.210.10">
    <property type="entry name" value="Apoptosis, Tumor Necrosis Factor Receptor Associated Protein 2, Chain A"/>
    <property type="match status" value="1"/>
</dbReference>
<evidence type="ECO:0000256" key="1">
    <source>
        <dbReference type="ARBA" id="ARBA00023054"/>
    </source>
</evidence>
<protein>
    <recommendedName>
        <fullName evidence="4">MATH domain-containing protein</fullName>
    </recommendedName>
</protein>
<dbReference type="AlphaFoldDB" id="A0A565BXV1"/>
<feature type="region of interest" description="Disordered" evidence="3">
    <location>
        <begin position="166"/>
        <end position="245"/>
    </location>
</feature>
<dbReference type="OrthoDB" id="1078956at2759"/>
<dbReference type="PANTHER" id="PTHR46236:SF8">
    <property type="entry name" value="UBIQUITIN-SPECIFIC PROTEASE FAMILY C19-RELATED PROTEIN"/>
    <property type="match status" value="1"/>
</dbReference>
<feature type="compositionally biased region" description="Basic and acidic residues" evidence="3">
    <location>
        <begin position="166"/>
        <end position="175"/>
    </location>
</feature>
<evidence type="ECO:0000259" key="4">
    <source>
        <dbReference type="PROSITE" id="PS50144"/>
    </source>
</evidence>
<feature type="compositionally biased region" description="Acidic residues" evidence="3">
    <location>
        <begin position="178"/>
        <end position="196"/>
    </location>
</feature>
<comment type="caution">
    <text evidence="5">The sequence shown here is derived from an EMBL/GenBank/DDBJ whole genome shotgun (WGS) entry which is preliminary data.</text>
</comment>
<dbReference type="SUPFAM" id="SSF49599">
    <property type="entry name" value="TRAF domain-like"/>
    <property type="match status" value="1"/>
</dbReference>
<dbReference type="SMART" id="SM00061">
    <property type="entry name" value="MATH"/>
    <property type="match status" value="1"/>
</dbReference>
<evidence type="ECO:0000313" key="6">
    <source>
        <dbReference type="Proteomes" id="UP000489600"/>
    </source>
</evidence>
<name>A0A565BXV1_9BRAS</name>
<keyword evidence="6" id="KW-1185">Reference proteome</keyword>
<gene>
    <name evidence="5" type="ORF">ANE_LOCUS16601</name>
</gene>
<dbReference type="InterPro" id="IPR050804">
    <property type="entry name" value="MCC"/>
</dbReference>
<dbReference type="InterPro" id="IPR002083">
    <property type="entry name" value="MATH/TRAF_dom"/>
</dbReference>
<accession>A0A565BXV1</accession>
<feature type="domain" description="MATH" evidence="4">
    <location>
        <begin position="8"/>
        <end position="148"/>
    </location>
</feature>
<feature type="coiled-coil region" evidence="2">
    <location>
        <begin position="417"/>
        <end position="444"/>
    </location>
</feature>
<dbReference type="InterPro" id="IPR008974">
    <property type="entry name" value="TRAF-like"/>
</dbReference>
<reference evidence="5" key="1">
    <citation type="submission" date="2019-07" db="EMBL/GenBank/DDBJ databases">
        <authorList>
            <person name="Dittberner H."/>
        </authorList>
    </citation>
    <scope>NUCLEOTIDE SEQUENCE [LARGE SCALE GENOMIC DNA]</scope>
</reference>
<evidence type="ECO:0000313" key="5">
    <source>
        <dbReference type="EMBL" id="VVB06157.1"/>
    </source>
</evidence>
<dbReference type="PANTHER" id="PTHR46236">
    <property type="entry name" value="TRAF-LIKE SUPERFAMILY PROTEIN"/>
    <property type="match status" value="1"/>
</dbReference>
<evidence type="ECO:0000256" key="2">
    <source>
        <dbReference type="SAM" id="Coils"/>
    </source>
</evidence>
<dbReference type="EMBL" id="CABITT030000005">
    <property type="protein sequence ID" value="VVB06157.1"/>
    <property type="molecule type" value="Genomic_DNA"/>
</dbReference>
<dbReference type="Proteomes" id="UP000489600">
    <property type="component" value="Unassembled WGS sequence"/>
</dbReference>